<feature type="compositionally biased region" description="Polar residues" evidence="2">
    <location>
        <begin position="459"/>
        <end position="468"/>
    </location>
</feature>
<comment type="caution">
    <text evidence="3">The sequence shown here is derived from an EMBL/GenBank/DDBJ whole genome shotgun (WGS) entry which is preliminary data.</text>
</comment>
<organism evidence="3 4">
    <name type="scientific">Marasmius crinis-equi</name>
    <dbReference type="NCBI Taxonomy" id="585013"/>
    <lineage>
        <taxon>Eukaryota</taxon>
        <taxon>Fungi</taxon>
        <taxon>Dikarya</taxon>
        <taxon>Basidiomycota</taxon>
        <taxon>Agaricomycotina</taxon>
        <taxon>Agaricomycetes</taxon>
        <taxon>Agaricomycetidae</taxon>
        <taxon>Agaricales</taxon>
        <taxon>Marasmiineae</taxon>
        <taxon>Marasmiaceae</taxon>
        <taxon>Marasmius</taxon>
    </lineage>
</organism>
<keyword evidence="1" id="KW-0175">Coiled coil</keyword>
<feature type="coiled-coil region" evidence="1">
    <location>
        <begin position="303"/>
        <end position="330"/>
    </location>
</feature>
<dbReference type="EMBL" id="JBAHYK010000207">
    <property type="protein sequence ID" value="KAL0576695.1"/>
    <property type="molecule type" value="Genomic_DNA"/>
</dbReference>
<dbReference type="PANTHER" id="PTHR21974">
    <property type="entry name" value="RE15880P"/>
    <property type="match status" value="1"/>
</dbReference>
<evidence type="ECO:0000313" key="3">
    <source>
        <dbReference type="EMBL" id="KAL0576695.1"/>
    </source>
</evidence>
<keyword evidence="4" id="KW-1185">Reference proteome</keyword>
<feature type="region of interest" description="Disordered" evidence="2">
    <location>
        <begin position="366"/>
        <end position="538"/>
    </location>
</feature>
<reference evidence="3 4" key="1">
    <citation type="submission" date="2024-02" db="EMBL/GenBank/DDBJ databases">
        <title>A draft genome for the cacao thread blight pathogen Marasmius crinis-equi.</title>
        <authorList>
            <person name="Cohen S.P."/>
            <person name="Baruah I.K."/>
            <person name="Amoako-Attah I."/>
            <person name="Bukari Y."/>
            <person name="Meinhardt L.W."/>
            <person name="Bailey B.A."/>
        </authorList>
    </citation>
    <scope>NUCLEOTIDE SEQUENCE [LARGE SCALE GENOMIC DNA]</scope>
    <source>
        <strain evidence="3 4">GH-76</strain>
    </source>
</reference>
<gene>
    <name evidence="3" type="ORF">V5O48_005294</name>
</gene>
<feature type="compositionally biased region" description="Basic and acidic residues" evidence="2">
    <location>
        <begin position="61"/>
        <end position="74"/>
    </location>
</feature>
<name>A0ABR3FNF7_9AGAR</name>
<protein>
    <submittedName>
        <fullName evidence="3">Uncharacterized protein</fullName>
    </submittedName>
</protein>
<feature type="compositionally biased region" description="Polar residues" evidence="2">
    <location>
        <begin position="479"/>
        <end position="491"/>
    </location>
</feature>
<accession>A0ABR3FNF7</accession>
<proteinExistence type="predicted"/>
<feature type="compositionally biased region" description="Basic and acidic residues" evidence="2">
    <location>
        <begin position="83"/>
        <end position="93"/>
    </location>
</feature>
<evidence type="ECO:0000313" key="4">
    <source>
        <dbReference type="Proteomes" id="UP001465976"/>
    </source>
</evidence>
<feature type="region of interest" description="Disordered" evidence="2">
    <location>
        <begin position="61"/>
        <end position="93"/>
    </location>
</feature>
<feature type="compositionally biased region" description="Basic and acidic residues" evidence="2">
    <location>
        <begin position="524"/>
        <end position="538"/>
    </location>
</feature>
<evidence type="ECO:0000256" key="2">
    <source>
        <dbReference type="SAM" id="MobiDB-lite"/>
    </source>
</evidence>
<dbReference type="Proteomes" id="UP001465976">
    <property type="component" value="Unassembled WGS sequence"/>
</dbReference>
<sequence length="538" mass="59416">MSTSQTILENAAYHATLLKTLDELSYAPSALSQQTTYLADLEARVKEIKANVEKLASVTKKERKDHEKLRDSTARKLAAKMTGKKEKFEARREKEEREYVEALENEMKERGNLKTVETMIVEGNRVKDELSEKSLRLSQIENEIQALYDRIFGGPTQEFPRDDQLESQLSQAQGAYDQIQDHLNRQSRAVNLLREADNAMRQCLASMQEALSYSTWDTFGGGTPSPSRFGANERATAIGRMSDMMERSALGTASVAASRAHMLVQQAQRTSSDVRDVGPIRVYEISLFGDVFFDNIFSDIAAHNKMQANQNELFQAHERLRRELRAATARCERIGPDLIEAAEVLSQCRHDLAQFRKQTFERVSAGGDAAGEGEGAPPPLYEADGRPPSFPQPEMAGTPGSEEGRYPAPTGPPPGHHDEDANLSQRQNQPPAGPSPGHEDAKYQPPHGPPPGHEDANTLIANSSQTHYQPPPDPPPGHTATQQGEGESSSVVPKHWGTKNPFAMSLMGESGHRRNPSYGGSAVEKGREISEEKEVPKE</sequence>
<dbReference type="PANTHER" id="PTHR21974:SF2">
    <property type="entry name" value="RE15880P"/>
    <property type="match status" value="1"/>
</dbReference>
<evidence type="ECO:0000256" key="1">
    <source>
        <dbReference type="SAM" id="Coils"/>
    </source>
</evidence>